<evidence type="ECO:0000313" key="1">
    <source>
        <dbReference type="EMBL" id="CDY17040.1"/>
    </source>
</evidence>
<name>A0A078FRF7_BRANA</name>
<dbReference type="Proteomes" id="UP000028999">
    <property type="component" value="Unassembled WGS sequence"/>
</dbReference>
<reference evidence="1 2" key="1">
    <citation type="journal article" date="2014" name="Science">
        <title>Plant genetics. Early allopolyploid evolution in the post-Neolithic Brassica napus oilseed genome.</title>
        <authorList>
            <person name="Chalhoub B."/>
            <person name="Denoeud F."/>
            <person name="Liu S."/>
            <person name="Parkin I.A."/>
            <person name="Tang H."/>
            <person name="Wang X."/>
            <person name="Chiquet J."/>
            <person name="Belcram H."/>
            <person name="Tong C."/>
            <person name="Samans B."/>
            <person name="Correa M."/>
            <person name="Da Silva C."/>
            <person name="Just J."/>
            <person name="Falentin C."/>
            <person name="Koh C.S."/>
            <person name="Le Clainche I."/>
            <person name="Bernard M."/>
            <person name="Bento P."/>
            <person name="Noel B."/>
            <person name="Labadie K."/>
            <person name="Alberti A."/>
            <person name="Charles M."/>
            <person name="Arnaud D."/>
            <person name="Guo H."/>
            <person name="Daviaud C."/>
            <person name="Alamery S."/>
            <person name="Jabbari K."/>
            <person name="Zhao M."/>
            <person name="Edger P.P."/>
            <person name="Chelaifa H."/>
            <person name="Tack D."/>
            <person name="Lassalle G."/>
            <person name="Mestiri I."/>
            <person name="Schnel N."/>
            <person name="Le Paslier M.C."/>
            <person name="Fan G."/>
            <person name="Renault V."/>
            <person name="Bayer P.E."/>
            <person name="Golicz A.A."/>
            <person name="Manoli S."/>
            <person name="Lee T.H."/>
            <person name="Thi V.H."/>
            <person name="Chalabi S."/>
            <person name="Hu Q."/>
            <person name="Fan C."/>
            <person name="Tollenaere R."/>
            <person name="Lu Y."/>
            <person name="Battail C."/>
            <person name="Shen J."/>
            <person name="Sidebottom C.H."/>
            <person name="Wang X."/>
            <person name="Canaguier A."/>
            <person name="Chauveau A."/>
            <person name="Berard A."/>
            <person name="Deniot G."/>
            <person name="Guan M."/>
            <person name="Liu Z."/>
            <person name="Sun F."/>
            <person name="Lim Y.P."/>
            <person name="Lyons E."/>
            <person name="Town C.D."/>
            <person name="Bancroft I."/>
            <person name="Wang X."/>
            <person name="Meng J."/>
            <person name="Ma J."/>
            <person name="Pires J.C."/>
            <person name="King G.J."/>
            <person name="Brunel D."/>
            <person name="Delourme R."/>
            <person name="Renard M."/>
            <person name="Aury J.M."/>
            <person name="Adams K.L."/>
            <person name="Batley J."/>
            <person name="Snowdon R.J."/>
            <person name="Tost J."/>
            <person name="Edwards D."/>
            <person name="Zhou Y."/>
            <person name="Hua W."/>
            <person name="Sharpe A.G."/>
            <person name="Paterson A.H."/>
            <person name="Guan C."/>
            <person name="Wincker P."/>
        </authorList>
    </citation>
    <scope>NUCLEOTIDE SEQUENCE [LARGE SCALE GENOMIC DNA]</scope>
    <source>
        <strain evidence="2">cv. Darmor-bzh</strain>
    </source>
</reference>
<dbReference type="PaxDb" id="3708-A0A078FRF7"/>
<protein>
    <submittedName>
        <fullName evidence="1">BnaA08g04040D protein</fullName>
    </submittedName>
</protein>
<dbReference type="EMBL" id="LK032069">
    <property type="protein sequence ID" value="CDY17040.1"/>
    <property type="molecule type" value="Genomic_DNA"/>
</dbReference>
<organism evidence="1 2">
    <name type="scientific">Brassica napus</name>
    <name type="common">Rape</name>
    <dbReference type="NCBI Taxonomy" id="3708"/>
    <lineage>
        <taxon>Eukaryota</taxon>
        <taxon>Viridiplantae</taxon>
        <taxon>Streptophyta</taxon>
        <taxon>Embryophyta</taxon>
        <taxon>Tracheophyta</taxon>
        <taxon>Spermatophyta</taxon>
        <taxon>Magnoliopsida</taxon>
        <taxon>eudicotyledons</taxon>
        <taxon>Gunneridae</taxon>
        <taxon>Pentapetalae</taxon>
        <taxon>rosids</taxon>
        <taxon>malvids</taxon>
        <taxon>Brassicales</taxon>
        <taxon>Brassicaceae</taxon>
        <taxon>Brassiceae</taxon>
        <taxon>Brassica</taxon>
    </lineage>
</organism>
<evidence type="ECO:0000313" key="2">
    <source>
        <dbReference type="Proteomes" id="UP000028999"/>
    </source>
</evidence>
<keyword evidence="2" id="KW-1185">Reference proteome</keyword>
<accession>A0A078FRF7</accession>
<gene>
    <name evidence="1" type="primary">BnaA08g04040D</name>
    <name evidence="1" type="ORF">GSBRNA2T00095011001</name>
</gene>
<proteinExistence type="predicted"/>
<sequence length="11" mass="1204">MFDDSDGVSCE</sequence>